<dbReference type="RefSeq" id="WP_068512103.1">
    <property type="nucleotide sequence ID" value="NZ_AP014945.1"/>
</dbReference>
<evidence type="ECO:0008006" key="3">
    <source>
        <dbReference type="Google" id="ProtNLM"/>
    </source>
</evidence>
<evidence type="ECO:0000313" key="1">
    <source>
        <dbReference type="EMBL" id="BAU22625.1"/>
    </source>
</evidence>
<accession>A0A0U5AP67</accession>
<dbReference type="PATRIC" id="fig|1653476.3.peg.230"/>
<sequence length="165" mass="19529">MSYLIYAAYGSNLLKERFMVYIKGGMYRGWEYSGSKDKTEPQDLGWMYVPHRLYFAKSSSKWANKGVAFLSCEKEKDSSFHAVVRLWKVSQQQFEDIKKQEGRWYDVELELGEKDGFIIKTITGCWKTEINKPSEEYLNIIRQGLKETTKGWSEDKIEEYLRKFL</sequence>
<name>A0A0U5AP67_9BACT</name>
<reference evidence="2" key="2">
    <citation type="journal article" date="2016" name="Int. J. Syst. Evol. Microbiol.">
        <title>Caldimicrobium thiodismutans sp. nov., a sulfur-disproportionating bacterium isolated from a hot spring.</title>
        <authorList>
            <person name="Kojima H."/>
            <person name="Umezawa K."/>
            <person name="Fukui M."/>
        </authorList>
    </citation>
    <scope>NUCLEOTIDE SEQUENCE [LARGE SCALE GENOMIC DNA]</scope>
    <source>
        <strain evidence="2">TF1</strain>
    </source>
</reference>
<proteinExistence type="predicted"/>
<keyword evidence="2" id="KW-1185">Reference proteome</keyword>
<dbReference type="AlphaFoldDB" id="A0A0U5AP67"/>
<dbReference type="Proteomes" id="UP000068196">
    <property type="component" value="Chromosome"/>
</dbReference>
<protein>
    <recommendedName>
        <fullName evidence="3">Gamma-glutamylcyclotransferase</fullName>
    </recommendedName>
</protein>
<dbReference type="OrthoDB" id="8538589at2"/>
<reference evidence="1 2" key="1">
    <citation type="journal article" date="2016" name="Int. J. Syst. Evol. Microbiol.">
        <title>Caldimicrobium thiodismutans sp. nov., a sulfur-disproportionating bacterium isolated from a hot spring, and emended description of the genus Caldimicrobium.</title>
        <authorList>
            <person name="Kojima H."/>
            <person name="Umezawa K."/>
            <person name="Fukui M."/>
        </authorList>
    </citation>
    <scope>NUCLEOTIDE SEQUENCE [LARGE SCALE GENOMIC DNA]</scope>
    <source>
        <strain evidence="1 2">TF1</strain>
    </source>
</reference>
<dbReference type="KEGG" id="cthi:THC_0225"/>
<dbReference type="EMBL" id="AP014945">
    <property type="protein sequence ID" value="BAU22625.1"/>
    <property type="molecule type" value="Genomic_DNA"/>
</dbReference>
<evidence type="ECO:0000313" key="2">
    <source>
        <dbReference type="Proteomes" id="UP000068196"/>
    </source>
</evidence>
<dbReference type="Gene3D" id="3.10.490.10">
    <property type="entry name" value="Gamma-glutamyl cyclotransferase-like"/>
    <property type="match status" value="1"/>
</dbReference>
<gene>
    <name evidence="1" type="ORF">THC_0225</name>
</gene>
<organism evidence="1 2">
    <name type="scientific">Caldimicrobium thiodismutans</name>
    <dbReference type="NCBI Taxonomy" id="1653476"/>
    <lineage>
        <taxon>Bacteria</taxon>
        <taxon>Pseudomonadati</taxon>
        <taxon>Thermodesulfobacteriota</taxon>
        <taxon>Thermodesulfobacteria</taxon>
        <taxon>Thermodesulfobacteriales</taxon>
        <taxon>Thermodesulfobacteriaceae</taxon>
        <taxon>Caldimicrobium</taxon>
    </lineage>
</organism>